<dbReference type="AlphaFoldDB" id="A0A9X3AW12"/>
<organism evidence="1 2">
    <name type="scientific">Shewanella holmiensis</name>
    <dbReference type="NCBI Taxonomy" id="2952222"/>
    <lineage>
        <taxon>Bacteria</taxon>
        <taxon>Pseudomonadati</taxon>
        <taxon>Pseudomonadota</taxon>
        <taxon>Gammaproteobacteria</taxon>
        <taxon>Alteromonadales</taxon>
        <taxon>Shewanellaceae</taxon>
        <taxon>Shewanella</taxon>
    </lineage>
</organism>
<gene>
    <name evidence="1" type="ORF">NE535_13945</name>
</gene>
<name>A0A9X3AW12_9GAMM</name>
<evidence type="ECO:0000313" key="2">
    <source>
        <dbReference type="Proteomes" id="UP001155546"/>
    </source>
</evidence>
<evidence type="ECO:0000313" key="1">
    <source>
        <dbReference type="EMBL" id="MCT7942889.1"/>
    </source>
</evidence>
<dbReference type="EMBL" id="JAMTCD010000019">
    <property type="protein sequence ID" value="MCT7942889.1"/>
    <property type="molecule type" value="Genomic_DNA"/>
</dbReference>
<sequence length="54" mass="6145">MILNVLNDFPENKLSLIKSIAQHSLAFAGNARDSGSREGKRFLPFRRKLSFKPQ</sequence>
<protein>
    <submittedName>
        <fullName evidence="1">Uncharacterized protein</fullName>
    </submittedName>
</protein>
<reference evidence="1" key="1">
    <citation type="journal article" date="2023" name="Int. J. Syst. Evol. Microbiol.">
        <title>&lt;i&gt;Shewanella septentrionalis&lt;/i&gt; sp. nov. and &lt;i&gt;Shewanella holmiensis&lt;/i&gt; sp. nov., isolated from Baltic Sea water and sediments.</title>
        <authorList>
            <person name="Martin-Rodriguez A.J."/>
            <person name="Thorell K."/>
            <person name="Joffre E."/>
            <person name="Jensie-Markopoulos S."/>
            <person name="Moore E.R.B."/>
            <person name="Sjoling A."/>
        </authorList>
    </citation>
    <scope>NUCLEOTIDE SEQUENCE</scope>
    <source>
        <strain evidence="1">SP1S2-7</strain>
    </source>
</reference>
<dbReference type="RefSeq" id="WP_261299236.1">
    <property type="nucleotide sequence ID" value="NZ_JAMTCD010000019.1"/>
</dbReference>
<dbReference type="Proteomes" id="UP001155546">
    <property type="component" value="Unassembled WGS sequence"/>
</dbReference>
<keyword evidence="2" id="KW-1185">Reference proteome</keyword>
<comment type="caution">
    <text evidence="1">The sequence shown here is derived from an EMBL/GenBank/DDBJ whole genome shotgun (WGS) entry which is preliminary data.</text>
</comment>
<proteinExistence type="predicted"/>
<accession>A0A9X3AW12</accession>